<dbReference type="Pfam" id="PF00395">
    <property type="entry name" value="SLH"/>
    <property type="match status" value="3"/>
</dbReference>
<dbReference type="InterPro" id="IPR001119">
    <property type="entry name" value="SLH_dom"/>
</dbReference>
<dbReference type="GO" id="GO:0046872">
    <property type="term" value="F:metal ion binding"/>
    <property type="evidence" value="ECO:0007669"/>
    <property type="project" value="UniProtKB-KW"/>
</dbReference>
<dbReference type="InterPro" id="IPR036852">
    <property type="entry name" value="Peptidase_S8/S53_dom_sf"/>
</dbReference>
<dbReference type="InterPro" id="IPR000209">
    <property type="entry name" value="Peptidase_S8/S53_dom"/>
</dbReference>
<evidence type="ECO:0000256" key="3">
    <source>
        <dbReference type="ARBA" id="ARBA00011073"/>
    </source>
</evidence>
<keyword evidence="4" id="KW-0964">Secreted</keyword>
<dbReference type="InterPro" id="IPR050131">
    <property type="entry name" value="Peptidase_S8_subtilisin-like"/>
</dbReference>
<dbReference type="AlphaFoldDB" id="A0A285CK03"/>
<feature type="active site" description="Charge relay system" evidence="11">
    <location>
        <position position="127"/>
    </location>
</feature>
<dbReference type="Gene3D" id="3.40.50.200">
    <property type="entry name" value="Peptidase S8/S53 domain"/>
    <property type="match status" value="1"/>
</dbReference>
<dbReference type="PANTHER" id="PTHR43806:SF11">
    <property type="entry name" value="CEREVISIN-RELATED"/>
    <property type="match status" value="1"/>
</dbReference>
<dbReference type="CDD" id="cd07477">
    <property type="entry name" value="Peptidases_S8_Subtilisin_subset"/>
    <property type="match status" value="1"/>
</dbReference>
<protein>
    <submittedName>
        <fullName evidence="15">Subtilisin</fullName>
    </submittedName>
</protein>
<keyword evidence="9 11" id="KW-0720">Serine protease</keyword>
<feature type="domain" description="SLH" evidence="14">
    <location>
        <begin position="522"/>
        <end position="585"/>
    </location>
</feature>
<evidence type="ECO:0000256" key="9">
    <source>
        <dbReference type="ARBA" id="ARBA00022825"/>
    </source>
</evidence>
<dbReference type="InterPro" id="IPR023827">
    <property type="entry name" value="Peptidase_S8_Asp-AS"/>
</dbReference>
<feature type="active site" description="Charge relay system" evidence="11">
    <location>
        <position position="159"/>
    </location>
</feature>
<dbReference type="InterPro" id="IPR034202">
    <property type="entry name" value="Subtilisin_Carlsberg-like"/>
</dbReference>
<evidence type="ECO:0000256" key="13">
    <source>
        <dbReference type="SAM" id="SignalP"/>
    </source>
</evidence>
<evidence type="ECO:0000256" key="2">
    <source>
        <dbReference type="ARBA" id="ARBA00004613"/>
    </source>
</evidence>
<gene>
    <name evidence="15" type="ORF">SAMN05877753_101655</name>
</gene>
<evidence type="ECO:0000256" key="11">
    <source>
        <dbReference type="PROSITE-ProRule" id="PRU01240"/>
    </source>
</evidence>
<evidence type="ECO:0000256" key="6">
    <source>
        <dbReference type="ARBA" id="ARBA00022723"/>
    </source>
</evidence>
<dbReference type="RefSeq" id="WP_097157138.1">
    <property type="nucleotide sequence ID" value="NZ_JBEPMQ010000003.1"/>
</dbReference>
<dbReference type="SUPFAM" id="SSF52743">
    <property type="entry name" value="Subtilisin-like"/>
    <property type="match status" value="1"/>
</dbReference>
<dbReference type="Proteomes" id="UP000219546">
    <property type="component" value="Unassembled WGS sequence"/>
</dbReference>
<comment type="subcellular location">
    <subcellularLocation>
        <location evidence="2">Secreted</location>
    </subcellularLocation>
</comment>
<keyword evidence="8 11" id="KW-0378">Hydrolase</keyword>
<evidence type="ECO:0000313" key="15">
    <source>
        <dbReference type="EMBL" id="SNX67336.1"/>
    </source>
</evidence>
<dbReference type="InterPro" id="IPR023828">
    <property type="entry name" value="Peptidase_S8_Ser-AS"/>
</dbReference>
<evidence type="ECO:0000256" key="7">
    <source>
        <dbReference type="ARBA" id="ARBA00022729"/>
    </source>
</evidence>
<reference evidence="15 16" key="1">
    <citation type="submission" date="2017-08" db="EMBL/GenBank/DDBJ databases">
        <authorList>
            <person name="de Groot N.N."/>
        </authorList>
    </citation>
    <scope>NUCLEOTIDE SEQUENCE [LARGE SCALE GENOMIC DNA]</scope>
    <source>
        <strain evidence="15 16">JC228</strain>
    </source>
</reference>
<sequence>MIKKGSICFMLFLLIFASVTGAGMAASEDTQEYIIQFQDEIPAEILSALGFETMYTYPSIDSAAVKGNSAQLALLSNQTKLLTVTENKPVNTSLTPQTVSWGYEPVEAPQMAEAGLTGDGVKVAILDTGIDTEHPDLKVAGGVCVAESCPSGFDDNNGHGTHIAGIIAAQDNEIGVLGIAPDVELYAIKSLDQNGDGTTATIIAGIEWAIQNQMDIINLSVTTTANDSALQRILDQAYQQGILLVGSGGNNGTAAGTENNVMYPAKYPTVIAVSSVDSQLKRSSTSATGYEIEIAAPGDQILSTFPSDVLINGSQSNGYAVMSGTSMAAPFVAAMLALYKEKEPAKTSAELRTLLQQNALDLGVAGKDNLYGYGLVQGISEVTEADGNQVAVTSVVNGKVQMEITANELVQTVTVTRNAQPVKSLAEGTFTDYVLAGQYQYAFDFQYADGKKVTIPVKVDVPAPKFSDLSMKQWFAPHMVYLYENSILAGTTSTTMKPDSNITRAMAVAIIGRAVGLNGEKRSTHFSDVGSNNFASGYIQSAYENGILLGFPDGTFRPDQEVTRAEMAMLVAKAYRLDDATPVAFPDVNEKVSGYEAIYKIANANITSGYLDGEFKPYEPMKRSTFAVFIARAENPLFLDVE</sequence>
<comment type="cofactor">
    <cofactor evidence="1">
        <name>Ca(2+)</name>
        <dbReference type="ChEBI" id="CHEBI:29108"/>
    </cofactor>
</comment>
<dbReference type="PRINTS" id="PR00723">
    <property type="entry name" value="SUBTILISIN"/>
</dbReference>
<keyword evidence="10" id="KW-0106">Calcium</keyword>
<evidence type="ECO:0000256" key="4">
    <source>
        <dbReference type="ARBA" id="ARBA00022525"/>
    </source>
</evidence>
<keyword evidence="7 13" id="KW-0732">Signal</keyword>
<evidence type="ECO:0000259" key="14">
    <source>
        <dbReference type="PROSITE" id="PS51272"/>
    </source>
</evidence>
<feature type="domain" description="SLH" evidence="14">
    <location>
        <begin position="586"/>
        <end position="642"/>
    </location>
</feature>
<feature type="active site" description="Charge relay system" evidence="11">
    <location>
        <position position="326"/>
    </location>
</feature>
<evidence type="ECO:0000256" key="5">
    <source>
        <dbReference type="ARBA" id="ARBA00022670"/>
    </source>
</evidence>
<dbReference type="Pfam" id="PF00082">
    <property type="entry name" value="Peptidase_S8"/>
    <property type="match status" value="1"/>
</dbReference>
<comment type="similarity">
    <text evidence="3 11 12">Belongs to the peptidase S8 family.</text>
</comment>
<feature type="signal peptide" evidence="13">
    <location>
        <begin position="1"/>
        <end position="25"/>
    </location>
</feature>
<accession>A0A285CK03</accession>
<evidence type="ECO:0000256" key="8">
    <source>
        <dbReference type="ARBA" id="ARBA00022801"/>
    </source>
</evidence>
<dbReference type="GO" id="GO:0004252">
    <property type="term" value="F:serine-type endopeptidase activity"/>
    <property type="evidence" value="ECO:0007669"/>
    <property type="project" value="UniProtKB-UniRule"/>
</dbReference>
<evidence type="ECO:0000313" key="16">
    <source>
        <dbReference type="Proteomes" id="UP000219546"/>
    </source>
</evidence>
<keyword evidence="16" id="KW-1185">Reference proteome</keyword>
<dbReference type="PROSITE" id="PS00137">
    <property type="entry name" value="SUBTILASE_HIS"/>
    <property type="match status" value="1"/>
</dbReference>
<dbReference type="OrthoDB" id="9798386at2"/>
<evidence type="ECO:0000256" key="12">
    <source>
        <dbReference type="RuleBase" id="RU003355"/>
    </source>
</evidence>
<proteinExistence type="inferred from homology"/>
<dbReference type="PROSITE" id="PS00136">
    <property type="entry name" value="SUBTILASE_ASP"/>
    <property type="match status" value="1"/>
</dbReference>
<dbReference type="InterPro" id="IPR015500">
    <property type="entry name" value="Peptidase_S8_subtilisin-rel"/>
</dbReference>
<feature type="domain" description="SLH" evidence="14">
    <location>
        <begin position="462"/>
        <end position="521"/>
    </location>
</feature>
<organism evidence="15 16">
    <name type="scientific">Bacillus oleivorans</name>
    <dbReference type="NCBI Taxonomy" id="1448271"/>
    <lineage>
        <taxon>Bacteria</taxon>
        <taxon>Bacillati</taxon>
        <taxon>Bacillota</taxon>
        <taxon>Bacilli</taxon>
        <taxon>Bacillales</taxon>
        <taxon>Bacillaceae</taxon>
        <taxon>Bacillus</taxon>
    </lineage>
</organism>
<dbReference type="EMBL" id="OAOP01000001">
    <property type="protein sequence ID" value="SNX67336.1"/>
    <property type="molecule type" value="Genomic_DNA"/>
</dbReference>
<dbReference type="PROSITE" id="PS00138">
    <property type="entry name" value="SUBTILASE_SER"/>
    <property type="match status" value="1"/>
</dbReference>
<dbReference type="InterPro" id="IPR022398">
    <property type="entry name" value="Peptidase_S8_His-AS"/>
</dbReference>
<keyword evidence="6" id="KW-0479">Metal-binding</keyword>
<dbReference type="GO" id="GO:0006508">
    <property type="term" value="P:proteolysis"/>
    <property type="evidence" value="ECO:0007669"/>
    <property type="project" value="UniProtKB-KW"/>
</dbReference>
<feature type="chain" id="PRO_5013284167" evidence="13">
    <location>
        <begin position="26"/>
        <end position="642"/>
    </location>
</feature>
<name>A0A285CK03_9BACI</name>
<evidence type="ECO:0000256" key="1">
    <source>
        <dbReference type="ARBA" id="ARBA00001913"/>
    </source>
</evidence>
<evidence type="ECO:0000256" key="10">
    <source>
        <dbReference type="ARBA" id="ARBA00022837"/>
    </source>
</evidence>
<dbReference type="PANTHER" id="PTHR43806">
    <property type="entry name" value="PEPTIDASE S8"/>
    <property type="match status" value="1"/>
</dbReference>
<dbReference type="PROSITE" id="PS51892">
    <property type="entry name" value="SUBTILASE"/>
    <property type="match status" value="1"/>
</dbReference>
<keyword evidence="5 11" id="KW-0645">Protease</keyword>
<dbReference type="GO" id="GO:0005576">
    <property type="term" value="C:extracellular region"/>
    <property type="evidence" value="ECO:0007669"/>
    <property type="project" value="UniProtKB-SubCell"/>
</dbReference>
<dbReference type="PROSITE" id="PS51272">
    <property type="entry name" value="SLH"/>
    <property type="match status" value="3"/>
</dbReference>